<evidence type="ECO:0000256" key="1">
    <source>
        <dbReference type="SAM" id="MobiDB-lite"/>
    </source>
</evidence>
<dbReference type="EMBL" id="BQNB010013792">
    <property type="protein sequence ID" value="GJT20321.1"/>
    <property type="molecule type" value="Genomic_DNA"/>
</dbReference>
<sequence length="198" mass="21984">MQTRQLTRVVTNPKNVGTNPNRAMGHDTSKLTPTGNLSSFGETFIHTTVNPNLRDTSEKNGGSGSFFSSIPSVLIESIVGGMHDYCDGVMVTLSVASYILMLPRKLVSAAKDDKRKVCAAIEITKKVTTARFVTMYMLMLPIQVLSCSYTLSTLCCQKTLTTAKDDTKLVNVVHFFFQYLDIKEKVLRNEEDKEVCEN</sequence>
<feature type="region of interest" description="Disordered" evidence="1">
    <location>
        <begin position="1"/>
        <end position="30"/>
    </location>
</feature>
<keyword evidence="3" id="KW-1185">Reference proteome</keyword>
<dbReference type="Proteomes" id="UP001151760">
    <property type="component" value="Unassembled WGS sequence"/>
</dbReference>
<reference evidence="2" key="1">
    <citation type="journal article" date="2022" name="Int. J. Mol. Sci.">
        <title>Draft Genome of Tanacetum Coccineum: Genomic Comparison of Closely Related Tanacetum-Family Plants.</title>
        <authorList>
            <person name="Yamashiro T."/>
            <person name="Shiraishi A."/>
            <person name="Nakayama K."/>
            <person name="Satake H."/>
        </authorList>
    </citation>
    <scope>NUCLEOTIDE SEQUENCE</scope>
</reference>
<gene>
    <name evidence="2" type="ORF">Tco_0890258</name>
</gene>
<accession>A0ABQ5BZY9</accession>
<feature type="compositionally biased region" description="Polar residues" evidence="1">
    <location>
        <begin position="1"/>
        <end position="21"/>
    </location>
</feature>
<evidence type="ECO:0000313" key="3">
    <source>
        <dbReference type="Proteomes" id="UP001151760"/>
    </source>
</evidence>
<organism evidence="2 3">
    <name type="scientific">Tanacetum coccineum</name>
    <dbReference type="NCBI Taxonomy" id="301880"/>
    <lineage>
        <taxon>Eukaryota</taxon>
        <taxon>Viridiplantae</taxon>
        <taxon>Streptophyta</taxon>
        <taxon>Embryophyta</taxon>
        <taxon>Tracheophyta</taxon>
        <taxon>Spermatophyta</taxon>
        <taxon>Magnoliopsida</taxon>
        <taxon>eudicotyledons</taxon>
        <taxon>Gunneridae</taxon>
        <taxon>Pentapetalae</taxon>
        <taxon>asterids</taxon>
        <taxon>campanulids</taxon>
        <taxon>Asterales</taxon>
        <taxon>Asteraceae</taxon>
        <taxon>Asteroideae</taxon>
        <taxon>Anthemideae</taxon>
        <taxon>Anthemidinae</taxon>
        <taxon>Tanacetum</taxon>
    </lineage>
</organism>
<name>A0ABQ5BZY9_9ASTR</name>
<proteinExistence type="predicted"/>
<reference evidence="2" key="2">
    <citation type="submission" date="2022-01" db="EMBL/GenBank/DDBJ databases">
        <authorList>
            <person name="Yamashiro T."/>
            <person name="Shiraishi A."/>
            <person name="Satake H."/>
            <person name="Nakayama K."/>
        </authorList>
    </citation>
    <scope>NUCLEOTIDE SEQUENCE</scope>
</reference>
<protein>
    <submittedName>
        <fullName evidence="2">Uncharacterized protein</fullName>
    </submittedName>
</protein>
<evidence type="ECO:0000313" key="2">
    <source>
        <dbReference type="EMBL" id="GJT20321.1"/>
    </source>
</evidence>
<comment type="caution">
    <text evidence="2">The sequence shown here is derived from an EMBL/GenBank/DDBJ whole genome shotgun (WGS) entry which is preliminary data.</text>
</comment>